<feature type="region of interest" description="Disordered" evidence="1">
    <location>
        <begin position="1"/>
        <end position="81"/>
    </location>
</feature>
<reference evidence="2" key="1">
    <citation type="submission" date="2023-07" db="EMBL/GenBank/DDBJ databases">
        <authorList>
            <person name="Kim M.K."/>
        </authorList>
    </citation>
    <scope>NUCLEOTIDE SEQUENCE</scope>
    <source>
        <strain evidence="2">ASUV-10-1</strain>
    </source>
</reference>
<dbReference type="Proteomes" id="UP001176429">
    <property type="component" value="Unassembled WGS sequence"/>
</dbReference>
<evidence type="ECO:0000256" key="1">
    <source>
        <dbReference type="SAM" id="MobiDB-lite"/>
    </source>
</evidence>
<dbReference type="EMBL" id="JAUQSY010000020">
    <property type="protein sequence ID" value="MDO7877477.1"/>
    <property type="molecule type" value="Genomic_DNA"/>
</dbReference>
<protein>
    <recommendedName>
        <fullName evidence="4">General stress protein</fullName>
    </recommendedName>
</protein>
<dbReference type="RefSeq" id="WP_305008912.1">
    <property type="nucleotide sequence ID" value="NZ_JAUQSY010000020.1"/>
</dbReference>
<gene>
    <name evidence="2" type="ORF">Q5H93_22250</name>
</gene>
<comment type="caution">
    <text evidence="2">The sequence shown here is derived from an EMBL/GenBank/DDBJ whole genome shotgun (WGS) entry which is preliminary data.</text>
</comment>
<evidence type="ECO:0000313" key="2">
    <source>
        <dbReference type="EMBL" id="MDO7877477.1"/>
    </source>
</evidence>
<accession>A0ABT9BGU8</accession>
<sequence>MKASTPLTNATPPTPARTPAKRGFAAMSAETRQRIASAGGKAAHESGRGHQWTSESARAAGRKGGLARPSLNRDADTKRNA</sequence>
<organism evidence="2 3">
    <name type="scientific">Hymenobacter aranciens</name>
    <dbReference type="NCBI Taxonomy" id="3063996"/>
    <lineage>
        <taxon>Bacteria</taxon>
        <taxon>Pseudomonadati</taxon>
        <taxon>Bacteroidota</taxon>
        <taxon>Cytophagia</taxon>
        <taxon>Cytophagales</taxon>
        <taxon>Hymenobacteraceae</taxon>
        <taxon>Hymenobacter</taxon>
    </lineage>
</organism>
<keyword evidence="3" id="KW-1185">Reference proteome</keyword>
<evidence type="ECO:0000313" key="3">
    <source>
        <dbReference type="Proteomes" id="UP001176429"/>
    </source>
</evidence>
<name>A0ABT9BGU8_9BACT</name>
<feature type="compositionally biased region" description="Basic and acidic residues" evidence="1">
    <location>
        <begin position="71"/>
        <end position="81"/>
    </location>
</feature>
<proteinExistence type="predicted"/>
<feature type="compositionally biased region" description="Low complexity" evidence="1">
    <location>
        <begin position="1"/>
        <end position="11"/>
    </location>
</feature>
<evidence type="ECO:0008006" key="4">
    <source>
        <dbReference type="Google" id="ProtNLM"/>
    </source>
</evidence>